<keyword evidence="7 10" id="KW-0472">Membrane</keyword>
<dbReference type="Pfam" id="PF04101">
    <property type="entry name" value="Glyco_tran_28_C"/>
    <property type="match status" value="1"/>
</dbReference>
<dbReference type="GO" id="GO:0009252">
    <property type="term" value="P:peptidoglycan biosynthetic process"/>
    <property type="evidence" value="ECO:0007669"/>
    <property type="project" value="UniProtKB-UniRule"/>
</dbReference>
<keyword evidence="11" id="KW-0812">Transmembrane</keyword>
<dbReference type="GO" id="GO:0051991">
    <property type="term" value="F:UDP-N-acetyl-D-glucosamine:N-acetylmuramoyl-L-alanyl-D-glutamyl-meso-2,6-diaminopimelyl-D-alanyl-D-alanine-diphosphoundecaprenol 4-beta-N-acetylglucosaminlytransferase activity"/>
    <property type="evidence" value="ECO:0007669"/>
    <property type="project" value="RHEA"/>
</dbReference>
<evidence type="ECO:0000256" key="4">
    <source>
        <dbReference type="ARBA" id="ARBA00022679"/>
    </source>
</evidence>
<reference evidence="14 15" key="1">
    <citation type="journal article" date="2016" name="Nat. Commun.">
        <title>Thousands of microbial genomes shed light on interconnected biogeochemical processes in an aquifer system.</title>
        <authorList>
            <person name="Anantharaman K."/>
            <person name="Brown C.T."/>
            <person name="Hug L.A."/>
            <person name="Sharon I."/>
            <person name="Castelle C.J."/>
            <person name="Probst A.J."/>
            <person name="Thomas B.C."/>
            <person name="Singh A."/>
            <person name="Wilkins M.J."/>
            <person name="Karaoz U."/>
            <person name="Brodie E.L."/>
            <person name="Williams K.H."/>
            <person name="Hubbard S.S."/>
            <person name="Banfield J.F."/>
        </authorList>
    </citation>
    <scope>NUCLEOTIDE SEQUENCE [LARGE SCALE GENOMIC DNA]</scope>
</reference>
<comment type="caution">
    <text evidence="14">The sequence shown here is derived from an EMBL/GenBank/DDBJ whole genome shotgun (WGS) entry which is preliminary data.</text>
</comment>
<feature type="transmembrane region" description="Helical" evidence="11">
    <location>
        <begin position="188"/>
        <end position="209"/>
    </location>
</feature>
<evidence type="ECO:0000256" key="8">
    <source>
        <dbReference type="ARBA" id="ARBA00023306"/>
    </source>
</evidence>
<comment type="subcellular location">
    <subcellularLocation>
        <location evidence="10">Cell membrane</location>
        <topology evidence="10">Peripheral membrane protein</topology>
        <orientation evidence="10">Cytoplasmic side</orientation>
    </subcellularLocation>
</comment>
<keyword evidence="5 10" id="KW-0133">Cell shape</keyword>
<name>A0A1F5TLC2_9BACT</name>
<keyword evidence="9 10" id="KW-0961">Cell wall biogenesis/degradation</keyword>
<dbReference type="Pfam" id="PF03033">
    <property type="entry name" value="Glyco_transf_28"/>
    <property type="match status" value="1"/>
</dbReference>
<evidence type="ECO:0000259" key="12">
    <source>
        <dbReference type="Pfam" id="PF03033"/>
    </source>
</evidence>
<evidence type="ECO:0000256" key="7">
    <source>
        <dbReference type="ARBA" id="ARBA00023136"/>
    </source>
</evidence>
<evidence type="ECO:0000256" key="11">
    <source>
        <dbReference type="SAM" id="Phobius"/>
    </source>
</evidence>
<feature type="binding site" evidence="10">
    <location>
        <begin position="16"/>
        <end position="18"/>
    </location>
    <ligand>
        <name>UDP-N-acetyl-alpha-D-glucosamine</name>
        <dbReference type="ChEBI" id="CHEBI:57705"/>
    </ligand>
</feature>
<evidence type="ECO:0000256" key="3">
    <source>
        <dbReference type="ARBA" id="ARBA00022676"/>
    </source>
</evidence>
<keyword evidence="1 10" id="KW-1003">Cell membrane</keyword>
<evidence type="ECO:0000256" key="1">
    <source>
        <dbReference type="ARBA" id="ARBA00022475"/>
    </source>
</evidence>
<protein>
    <recommendedName>
        <fullName evidence="10">UDP-N-acetylglucosamine--N-acetylmuramyl-(pentapeptide) pyrophosphoryl-undecaprenol N-acetylglucosamine transferase</fullName>
        <ecNumber evidence="10">2.4.1.227</ecNumber>
    </recommendedName>
    <alternativeName>
        <fullName evidence="10">Undecaprenyl-PP-MurNAc-pentapeptide-UDPGlcNAc GlcNAc transferase</fullName>
    </alternativeName>
</protein>
<dbReference type="InterPro" id="IPR004276">
    <property type="entry name" value="GlycoTrans_28_N"/>
</dbReference>
<dbReference type="InterPro" id="IPR006009">
    <property type="entry name" value="GlcNAc_MurG"/>
</dbReference>
<dbReference type="CDD" id="cd03785">
    <property type="entry name" value="GT28_MurG"/>
    <property type="match status" value="1"/>
</dbReference>
<dbReference type="Proteomes" id="UP000177939">
    <property type="component" value="Unassembled WGS sequence"/>
</dbReference>
<comment type="catalytic activity">
    <reaction evidence="10">
        <text>di-trans,octa-cis-undecaprenyl diphospho-N-acetyl-alpha-D-muramoyl-L-alanyl-D-glutamyl-meso-2,6-diaminopimeloyl-D-alanyl-D-alanine + UDP-N-acetyl-alpha-D-glucosamine = di-trans,octa-cis-undecaprenyl diphospho-[N-acetyl-alpha-D-glucosaminyl-(1-&gt;4)]-N-acetyl-alpha-D-muramoyl-L-alanyl-D-glutamyl-meso-2,6-diaminopimeloyl-D-alanyl-D-alanine + UDP + H(+)</text>
        <dbReference type="Rhea" id="RHEA:31227"/>
        <dbReference type="ChEBI" id="CHEBI:15378"/>
        <dbReference type="ChEBI" id="CHEBI:57705"/>
        <dbReference type="ChEBI" id="CHEBI:58223"/>
        <dbReference type="ChEBI" id="CHEBI:61387"/>
        <dbReference type="ChEBI" id="CHEBI:61388"/>
        <dbReference type="EC" id="2.4.1.227"/>
    </reaction>
</comment>
<feature type="transmembrane region" description="Helical" evidence="11">
    <location>
        <begin position="99"/>
        <end position="118"/>
    </location>
</feature>
<dbReference type="GO" id="GO:0051301">
    <property type="term" value="P:cell division"/>
    <property type="evidence" value="ECO:0007669"/>
    <property type="project" value="UniProtKB-KW"/>
</dbReference>
<comment type="similarity">
    <text evidence="10">Belongs to the glycosyltransferase 28 family. MurG subfamily.</text>
</comment>
<dbReference type="InterPro" id="IPR007235">
    <property type="entry name" value="Glyco_trans_28_C"/>
</dbReference>
<dbReference type="SUPFAM" id="SSF53756">
    <property type="entry name" value="UDP-Glycosyltransferase/glycogen phosphorylase"/>
    <property type="match status" value="1"/>
</dbReference>
<accession>A0A1F5TLC2</accession>
<dbReference type="GO" id="GO:0050511">
    <property type="term" value="F:undecaprenyldiphospho-muramoylpentapeptide beta-N-acetylglucosaminyltransferase activity"/>
    <property type="evidence" value="ECO:0007669"/>
    <property type="project" value="UniProtKB-UniRule"/>
</dbReference>
<feature type="transmembrane region" description="Helical" evidence="11">
    <location>
        <begin position="75"/>
        <end position="93"/>
    </location>
</feature>
<organism evidence="14 15">
    <name type="scientific">Candidatus Falkowbacteria bacterium RIFOXYC2_FULL_47_12</name>
    <dbReference type="NCBI Taxonomy" id="1798004"/>
    <lineage>
        <taxon>Bacteria</taxon>
        <taxon>Candidatus Falkowiibacteriota</taxon>
    </lineage>
</organism>
<feature type="binding site" evidence="10">
    <location>
        <position position="168"/>
    </location>
    <ligand>
        <name>UDP-N-acetyl-alpha-D-glucosamine</name>
        <dbReference type="ChEBI" id="CHEBI:57705"/>
    </ligand>
</feature>
<dbReference type="GO" id="GO:0005886">
    <property type="term" value="C:plasma membrane"/>
    <property type="evidence" value="ECO:0007669"/>
    <property type="project" value="UniProtKB-SubCell"/>
</dbReference>
<dbReference type="PANTHER" id="PTHR21015:SF22">
    <property type="entry name" value="GLYCOSYLTRANSFERASE"/>
    <property type="match status" value="1"/>
</dbReference>
<evidence type="ECO:0000256" key="10">
    <source>
        <dbReference type="HAMAP-Rule" id="MF_00033"/>
    </source>
</evidence>
<evidence type="ECO:0000256" key="9">
    <source>
        <dbReference type="ARBA" id="ARBA00023316"/>
    </source>
</evidence>
<keyword evidence="3 10" id="KW-0328">Glycosyltransferase</keyword>
<evidence type="ECO:0000256" key="2">
    <source>
        <dbReference type="ARBA" id="ARBA00022618"/>
    </source>
</evidence>
<feature type="domain" description="Glycosyltransferase family 28 N-terminal" evidence="12">
    <location>
        <begin position="9"/>
        <end position="145"/>
    </location>
</feature>
<evidence type="ECO:0000313" key="14">
    <source>
        <dbReference type="EMBL" id="OGF39765.1"/>
    </source>
</evidence>
<sequence length="356" mass="39888">MTTFLKTKILLTGGGTGGSVTPLLAVADKLGFENYEYLWLGTRRGPEKIMLAKERIVFKPIIATKLRRYFSLKTLFAPLFLFCAFVQSFFIMVKFKPAWILTSGSFVSVPVVWAGWLLGIKILVHQQDVAPGLANKLMAPFAKAATVTFKKSLQDYGKKARWTGNPTRIQNYKLRINNKNNFFSLKKYLPVLLVMGGGTGSVFINNLVVESLPELTKFCQVIHLTGKGKQLPLGTNYENYYPDEFFTYDKMLAAYQRADLVIARAGLATITELSYFGKPSIIIAMPHTHQVANATLLESETAALVLDQPVLEPEFFVKEIRELLADTARQKEYGDNIKKIMKKGAEKALAKIILEN</sequence>
<keyword evidence="8 10" id="KW-0131">Cell cycle</keyword>
<dbReference type="GO" id="GO:0071555">
    <property type="term" value="P:cell wall organization"/>
    <property type="evidence" value="ECO:0007669"/>
    <property type="project" value="UniProtKB-KW"/>
</dbReference>
<dbReference type="EMBL" id="MFGL01000039">
    <property type="protein sequence ID" value="OGF39765.1"/>
    <property type="molecule type" value="Genomic_DNA"/>
</dbReference>
<dbReference type="NCBIfam" id="TIGR01133">
    <property type="entry name" value="murG"/>
    <property type="match status" value="1"/>
</dbReference>
<feature type="domain" description="Glycosyl transferase family 28 C-terminal" evidence="13">
    <location>
        <begin position="191"/>
        <end position="346"/>
    </location>
</feature>
<dbReference type="UniPathway" id="UPA00219"/>
<comment type="caution">
    <text evidence="10">Lacks conserved residue(s) required for the propagation of feature annotation.</text>
</comment>
<proteinExistence type="inferred from homology"/>
<dbReference type="Gene3D" id="3.40.50.2000">
    <property type="entry name" value="Glycogen Phosphorylase B"/>
    <property type="match status" value="2"/>
</dbReference>
<keyword evidence="4 10" id="KW-0808">Transferase</keyword>
<keyword evidence="6 10" id="KW-0573">Peptidoglycan synthesis</keyword>
<comment type="function">
    <text evidence="10">Cell wall formation. Catalyzes the transfer of a GlcNAc subunit on undecaprenyl-pyrophosphoryl-MurNAc-pentapeptide (lipid intermediate I) to form undecaprenyl-pyrophosphoryl-MurNAc-(pentapeptide)GlcNAc (lipid intermediate II).</text>
</comment>
<dbReference type="GO" id="GO:0005975">
    <property type="term" value="P:carbohydrate metabolic process"/>
    <property type="evidence" value="ECO:0007669"/>
    <property type="project" value="InterPro"/>
</dbReference>
<dbReference type="EC" id="2.4.1.227" evidence="10"/>
<dbReference type="PANTHER" id="PTHR21015">
    <property type="entry name" value="UDP-N-ACETYLGLUCOSAMINE--N-ACETYLMURAMYL-(PENTAPEPTIDE) PYROPHOSPHORYL-UNDECAPRENOL N-ACETYLGLUCOSAMINE TRANSFERASE 1"/>
    <property type="match status" value="1"/>
</dbReference>
<evidence type="ECO:0000256" key="6">
    <source>
        <dbReference type="ARBA" id="ARBA00022984"/>
    </source>
</evidence>
<keyword evidence="11" id="KW-1133">Transmembrane helix</keyword>
<keyword evidence="2 10" id="KW-0132">Cell division</keyword>
<dbReference type="AlphaFoldDB" id="A0A1F5TLC2"/>
<gene>
    <name evidence="10" type="primary">murG</name>
    <name evidence="14" type="ORF">A2477_04265</name>
</gene>
<evidence type="ECO:0000256" key="5">
    <source>
        <dbReference type="ARBA" id="ARBA00022960"/>
    </source>
</evidence>
<feature type="binding site" evidence="10">
    <location>
        <position position="290"/>
    </location>
    <ligand>
        <name>UDP-N-acetyl-alpha-D-glucosamine</name>
        <dbReference type="ChEBI" id="CHEBI:57705"/>
    </ligand>
</feature>
<evidence type="ECO:0000313" key="15">
    <source>
        <dbReference type="Proteomes" id="UP000177939"/>
    </source>
</evidence>
<dbReference type="HAMAP" id="MF_00033">
    <property type="entry name" value="MurG"/>
    <property type="match status" value="1"/>
</dbReference>
<dbReference type="GO" id="GO:0008360">
    <property type="term" value="P:regulation of cell shape"/>
    <property type="evidence" value="ECO:0007669"/>
    <property type="project" value="UniProtKB-KW"/>
</dbReference>
<evidence type="ECO:0000259" key="13">
    <source>
        <dbReference type="Pfam" id="PF04101"/>
    </source>
</evidence>
<comment type="pathway">
    <text evidence="10">Cell wall biogenesis; peptidoglycan biosynthesis.</text>
</comment>